<protein>
    <submittedName>
        <fullName evidence="1">Uncharacterized protein</fullName>
    </submittedName>
</protein>
<dbReference type="EMBL" id="BMAW01122364">
    <property type="protein sequence ID" value="GFT98564.1"/>
    <property type="molecule type" value="Genomic_DNA"/>
</dbReference>
<sequence>MSQRYIASLCELYLMSSDHVKWNRGYRAIPFLDPILSHNPPIR</sequence>
<dbReference type="Proteomes" id="UP000887013">
    <property type="component" value="Unassembled WGS sequence"/>
</dbReference>
<gene>
    <name evidence="1" type="ORF">NPIL_643191</name>
</gene>
<evidence type="ECO:0000313" key="2">
    <source>
        <dbReference type="Proteomes" id="UP000887013"/>
    </source>
</evidence>
<comment type="caution">
    <text evidence="1">The sequence shown here is derived from an EMBL/GenBank/DDBJ whole genome shotgun (WGS) entry which is preliminary data.</text>
</comment>
<keyword evidence="2" id="KW-1185">Reference proteome</keyword>
<proteinExistence type="predicted"/>
<feature type="non-terminal residue" evidence="1">
    <location>
        <position position="43"/>
    </location>
</feature>
<accession>A0A8X6U730</accession>
<evidence type="ECO:0000313" key="1">
    <source>
        <dbReference type="EMBL" id="GFT98564.1"/>
    </source>
</evidence>
<dbReference type="AlphaFoldDB" id="A0A8X6U730"/>
<name>A0A8X6U730_NEPPI</name>
<organism evidence="1 2">
    <name type="scientific">Nephila pilipes</name>
    <name type="common">Giant wood spider</name>
    <name type="synonym">Nephila maculata</name>
    <dbReference type="NCBI Taxonomy" id="299642"/>
    <lineage>
        <taxon>Eukaryota</taxon>
        <taxon>Metazoa</taxon>
        <taxon>Ecdysozoa</taxon>
        <taxon>Arthropoda</taxon>
        <taxon>Chelicerata</taxon>
        <taxon>Arachnida</taxon>
        <taxon>Araneae</taxon>
        <taxon>Araneomorphae</taxon>
        <taxon>Entelegynae</taxon>
        <taxon>Araneoidea</taxon>
        <taxon>Nephilidae</taxon>
        <taxon>Nephila</taxon>
    </lineage>
</organism>
<reference evidence="1" key="1">
    <citation type="submission" date="2020-08" db="EMBL/GenBank/DDBJ databases">
        <title>Multicomponent nature underlies the extraordinary mechanical properties of spider dragline silk.</title>
        <authorList>
            <person name="Kono N."/>
            <person name="Nakamura H."/>
            <person name="Mori M."/>
            <person name="Yoshida Y."/>
            <person name="Ohtoshi R."/>
            <person name="Malay A.D."/>
            <person name="Moran D.A.P."/>
            <person name="Tomita M."/>
            <person name="Numata K."/>
            <person name="Arakawa K."/>
        </authorList>
    </citation>
    <scope>NUCLEOTIDE SEQUENCE</scope>
</reference>